<dbReference type="Pfam" id="PF23034">
    <property type="entry name" value="DUF7035"/>
    <property type="match status" value="1"/>
</dbReference>
<keyword evidence="2" id="KW-0175">Coiled coil</keyword>
<feature type="repeat" description="HEAT" evidence="1">
    <location>
        <begin position="2405"/>
        <end position="2443"/>
    </location>
</feature>
<dbReference type="InterPro" id="IPR056645">
    <property type="entry name" value="DUF7743"/>
</dbReference>
<evidence type="ECO:0000313" key="6">
    <source>
        <dbReference type="EMBL" id="EGG24253.1"/>
    </source>
</evidence>
<dbReference type="GO" id="GO:0032367">
    <property type="term" value="P:intracellular cholesterol transport"/>
    <property type="evidence" value="ECO:0007669"/>
    <property type="project" value="InterPro"/>
</dbReference>
<dbReference type="KEGG" id="dfa:DFA_06403"/>
<accession>F4PIW7</accession>
<feature type="compositionally biased region" description="Low complexity" evidence="3">
    <location>
        <begin position="1749"/>
        <end position="1768"/>
    </location>
</feature>
<dbReference type="PANTHER" id="PTHR32059:SF0">
    <property type="entry name" value="RAB11-BINDING PROTEIN RELCH"/>
    <property type="match status" value="1"/>
</dbReference>
<dbReference type="InterPro" id="IPR054484">
    <property type="entry name" value="ComC_SSD"/>
</dbReference>
<dbReference type="InterPro" id="IPR040362">
    <property type="entry name" value="RELCH"/>
</dbReference>
<dbReference type="Pfam" id="PF24893">
    <property type="entry name" value="DUF7743"/>
    <property type="match status" value="1"/>
</dbReference>
<feature type="region of interest" description="Disordered" evidence="3">
    <location>
        <begin position="2128"/>
        <end position="2169"/>
    </location>
</feature>
<dbReference type="OrthoDB" id="1695393at2759"/>
<sequence length="2607" mass="288570">MLLSKRGVNILFICTFVLLLLYVTVVTSITSLLTAQVYVLPADIYGAPAFDGQNCYSTYKAQTFGSVAPMSVMSDVVSSSGAQSCRAVGSVGVQCDVDLLFMYPPADGPQDYTVTFASGVGGDTPFDLTVTLDCALPQYQQPTLLSAYSNLTSIIVSFKGDRYSRTLKGQNTNLTPYQLSMNQPNCYVFSIGPNVTKGSTRFDTHTYTFVVSALIDASKAGLCDYTVPVVVTVWNLFAPTTVRTTFTLPTLPSAVSTTSTFVAGQDYTRVMVRQEPKAFNGFVTHTTSLVTVRGGVNVNGSQMLVCTIPSGIEPYPVDAFKVLSFPVLGNPVKLSTTYLQVDPITQSLSAGASPLIFVNAHTSTNQSDISATIVKTTNTLQVGSIIPGQGSTADPLLLQLTFYISSLVPVPIYFTSNFASRFSYAVAPPVPYGITNGDISFNNWNVRFLLPKYYSSSSETFQLSQLSATDYKQQLSTFTLTPTVTVEANKPLISSTNIKLISNNRIWISVEASDEESGVLGITCGFVIVQSNPIAAVVLDESNLVSGSIYNGVWQGYLDLDGKYKDFVLSSFKCVAVDQALNQGLFAVGTFLPSATGSFNRFALPPLDMLWLAEDFTYFQFKYSSVDVTNVEVKNTLWFKVVEKPGIQLSQVRPVLSIKSFRTARSSQELSFEGLWNPDLQLFQIDFIVPMNIYQGYLKYTIKSFPDIHFTNFLSQFPQNASLYVISNYGDLYPPMITNVSVGFTQNGLDLDVEWLVTIKDQPNGLDYAVINITSNKDWIPRTFVLRPVNVTVGDAYIGTYSIKYTTRCLDEIYTMSSAMTKDRSYNYGMSPTYNLPIGTPLVEQPNLNYINPLEGITTNSLRGVFTCTPPTVVPPLTTPLISNFVLSDTVFYAYRPALNYTVSFTVNDTTGISYRHTPYLFIQSLHGAHLQIPTIMSTSSSKTIAYYSATFNIPFGFGHSMDATSSYPFAVSVFGATNVMMRSGSYIQSELVPRDTTLPQPLVTSYYPSIVYNNGGFNLTLHLKTLGAGIIVGNCLVGSQTLVHSAVTASTVTFTLANGPTVTLPLPPTITCFAAVNGILSNKVVIPTVAPVYTPPSTGGGGSDPGNGNGNGTNQHACYQSGCSNNGNCTNNGCVCNLGFSGTLCDKVVIKVPTNVSETSPETTSQEDKKLKSIISIVGVRELGLDGTIIHNYQFTDGWNWTWTNQSASNSTGAPPAMYNTFSGDSKINQYTTVITPDRKTKLSIVIEQFNDLGVVGFANQNLTMQPGTVKYFIAMDTYQFENALNTLQLILSINVESLGGDNECGTSIDFGSDSSSNPTDKNSLNWIKFKIEDRVLYGRFINTGIVDYRIVRVSNSLLENDNKSSTSTLVALNIPNYSNQIYLDPDFSYLIDAKDECSSSSGLTTAHIIGIAIGGAAVLLIATLAVLSRDRDNEMKEDIASFLLSKGYYLTALEFYQELLEDDGTEIESLKNYFQSNFNTDNQQDPIRIVRDRKKTGQSSINDKPKDEKISLLEYELRQSREEIIKLKDQLKKQQQYNNSSSNNGSNNNNGQQSTSPKQSSKNGNNGLIDNNNDPHSQQSQQAYQNMNKEDKSSLDSRAKEKIKPHEKKILNHLFKNYLIANGYSFTAVSFSEENQDDSRSWNDLGLNQAEPPALLTIYRYFFESGDSGVQGVLTKTMGEITKLKKELTENENNWRESKKKVQTLQKEKDDLLTVLKDYEKRMEDIKQRNALGASTSGMTMMSPPLSSATLTSTTTTTGTKSITMSDSNTNKKKQQDVAREQRQQMIDKLSVMRKTFRGLVEKRRQTVAFSIVSNDDESDASVRIAEEVEQLKLVDGDNAIRMVCLISDWLPHILPAMYPNRREELIPLILVIISNHPDETTRFALTKMLFNLTKKPDEFQRHVIMKGCMALASMVGPLRTETEILAQCWEQLTEKYPERRVLVADSCGSLAQFASAELRLSLILSILQQLGQDKSALVRSAVAKNFALLINFFETDDKYNQVEESFKALLYDDDQTVSHAARNFFLPSLANWTDLLESLNTKLIQFLLSEMLSTVVKYSNQREEYKIPEQDVLKIENLLNCFNDIIPRIHQSIISSSPFINEKDAKSIEGECDKQEAIYQYQYKSSTSTSSDKPSTSSNNNNQEASSSSSSSSSATTQSTNNSNQTTSSINATIRISILGSPEVTKLNAQMDQYLLTLVSNDLSMSGWTSLEWIANDFVGKLVRILYCIPVGNTKLISMFSRSLYLFSSTFGPIFTKRILKTSFYREFQRDDLSSSNNNSKSSGAITASAGSPNIPIKKYRLLSLFTAGVLHSLESSELSSFLVDLIVQISMEEKGWDHSSIPALVKTIELLCSNNVDRKKEVSEALATLTANPSNQVRSCILNLYKVIIHLFTPQQISNSIIPSLVTMSTDPDRPVRFVCIGALSMALSQVTDDNVLEKIAIAIERILEDKHHMLEVEFVKLMTSIIPIVKPRFRDSFVLPKIIEFVRKNNHNPSHDNRKEMSQQLFDCVRSFVSTQAFPKEFLQEQILPTLKLLLNDAPLHDSSFKSMVLTMISEIETMIKEDMRNQMKRASSKSSGIEAPNLPNLSNIGLPKWGWKKDPSK</sequence>
<evidence type="ECO:0000313" key="7">
    <source>
        <dbReference type="Proteomes" id="UP000007797"/>
    </source>
</evidence>
<reference evidence="7" key="1">
    <citation type="journal article" date="2011" name="Genome Res.">
        <title>Phylogeny-wide analysis of social amoeba genomes highlights ancient origins for complex intercellular communication.</title>
        <authorList>
            <person name="Heidel A.J."/>
            <person name="Lawal H.M."/>
            <person name="Felder M."/>
            <person name="Schilde C."/>
            <person name="Helps N.R."/>
            <person name="Tunggal B."/>
            <person name="Rivero F."/>
            <person name="John U."/>
            <person name="Schleicher M."/>
            <person name="Eichinger L."/>
            <person name="Platzer M."/>
            <person name="Noegel A.A."/>
            <person name="Schaap P."/>
            <person name="Gloeckner G."/>
        </authorList>
    </citation>
    <scope>NUCLEOTIDE SEQUENCE [LARGE SCALE GENOMIC DNA]</scope>
    <source>
        <strain evidence="7">SH3</strain>
    </source>
</reference>
<dbReference type="Pfam" id="PF22933">
    <property type="entry name" value="ComC_SSD"/>
    <property type="match status" value="1"/>
</dbReference>
<proteinExistence type="predicted"/>
<gene>
    <name evidence="6" type="ORF">DFA_06403</name>
</gene>
<dbReference type="GO" id="GO:0055037">
    <property type="term" value="C:recycling endosome"/>
    <property type="evidence" value="ECO:0007669"/>
    <property type="project" value="TreeGrafter"/>
</dbReference>
<evidence type="ECO:0000256" key="3">
    <source>
        <dbReference type="SAM" id="MobiDB-lite"/>
    </source>
</evidence>
<dbReference type="RefSeq" id="XP_004362104.1">
    <property type="nucleotide sequence ID" value="XM_004362047.1"/>
</dbReference>
<evidence type="ECO:0000259" key="4">
    <source>
        <dbReference type="PROSITE" id="PS00022"/>
    </source>
</evidence>
<dbReference type="InterPro" id="IPR000742">
    <property type="entry name" value="EGF"/>
</dbReference>
<dbReference type="PROSITE" id="PS50077">
    <property type="entry name" value="HEAT_REPEAT"/>
    <property type="match status" value="2"/>
</dbReference>
<feature type="compositionally biased region" description="Polar residues" evidence="3">
    <location>
        <begin position="1577"/>
        <end position="1589"/>
    </location>
</feature>
<dbReference type="STRING" id="1054147.F4PIW7"/>
<dbReference type="PANTHER" id="PTHR32059">
    <property type="entry name" value="RAB11-BINDING PROTEIN RELCH"/>
    <property type="match status" value="1"/>
</dbReference>
<evidence type="ECO:0000256" key="1">
    <source>
        <dbReference type="PROSITE-ProRule" id="PRU00103"/>
    </source>
</evidence>
<dbReference type="EMBL" id="GL883007">
    <property type="protein sequence ID" value="EGG24253.1"/>
    <property type="molecule type" value="Genomic_DNA"/>
</dbReference>
<keyword evidence="7" id="KW-1185">Reference proteome</keyword>
<feature type="region of interest" description="Disordered" evidence="3">
    <location>
        <begin position="1532"/>
        <end position="1606"/>
    </location>
</feature>
<organism evidence="6 7">
    <name type="scientific">Cavenderia fasciculata</name>
    <name type="common">Slime mold</name>
    <name type="synonym">Dictyostelium fasciculatum</name>
    <dbReference type="NCBI Taxonomy" id="261658"/>
    <lineage>
        <taxon>Eukaryota</taxon>
        <taxon>Amoebozoa</taxon>
        <taxon>Evosea</taxon>
        <taxon>Eumycetozoa</taxon>
        <taxon>Dictyostelia</taxon>
        <taxon>Acytosteliales</taxon>
        <taxon>Cavenderiaceae</taxon>
        <taxon>Cavenderia</taxon>
    </lineage>
</organism>
<dbReference type="SUPFAM" id="SSF48371">
    <property type="entry name" value="ARM repeat"/>
    <property type="match status" value="1"/>
</dbReference>
<name>F4PIW7_CACFS</name>
<feature type="compositionally biased region" description="Basic and acidic residues" evidence="3">
    <location>
        <begin position="1590"/>
        <end position="1606"/>
    </location>
</feature>
<dbReference type="Proteomes" id="UP000007797">
    <property type="component" value="Unassembled WGS sequence"/>
</dbReference>
<dbReference type="InterPro" id="IPR055463">
    <property type="entry name" value="DUF7035"/>
</dbReference>
<feature type="compositionally biased region" description="Low complexity" evidence="3">
    <location>
        <begin position="1535"/>
        <end position="1556"/>
    </location>
</feature>
<feature type="region of interest" description="Disordered" evidence="3">
    <location>
        <begin position="1486"/>
        <end position="1507"/>
    </location>
</feature>
<dbReference type="InterPro" id="IPR016024">
    <property type="entry name" value="ARM-type_fold"/>
</dbReference>
<dbReference type="GO" id="GO:0005802">
    <property type="term" value="C:trans-Golgi network"/>
    <property type="evidence" value="ECO:0007669"/>
    <property type="project" value="InterPro"/>
</dbReference>
<dbReference type="PROSITE" id="PS50896">
    <property type="entry name" value="LISH"/>
    <property type="match status" value="2"/>
</dbReference>
<dbReference type="SMART" id="SM00667">
    <property type="entry name" value="LisH"/>
    <property type="match status" value="2"/>
</dbReference>
<dbReference type="PROSITE" id="PS01186">
    <property type="entry name" value="EGF_2"/>
    <property type="match status" value="1"/>
</dbReference>
<protein>
    <recommendedName>
        <fullName evidence="4 5">EGF-like domain-containing protein</fullName>
    </recommendedName>
</protein>
<dbReference type="InterPro" id="IPR021133">
    <property type="entry name" value="HEAT_type_2"/>
</dbReference>
<dbReference type="PROSITE" id="PS00022">
    <property type="entry name" value="EGF_1"/>
    <property type="match status" value="1"/>
</dbReference>
<feature type="domain" description="EGF-like" evidence="4 5">
    <location>
        <begin position="1135"/>
        <end position="1146"/>
    </location>
</feature>
<evidence type="ECO:0000259" key="5">
    <source>
        <dbReference type="PROSITE" id="PS01186"/>
    </source>
</evidence>
<dbReference type="Gene3D" id="1.25.10.10">
    <property type="entry name" value="Leucine-rich Repeat Variant"/>
    <property type="match status" value="2"/>
</dbReference>
<feature type="repeat" description="HEAT" evidence="1">
    <location>
        <begin position="1966"/>
        <end position="2004"/>
    </location>
</feature>
<evidence type="ECO:0000256" key="2">
    <source>
        <dbReference type="SAM" id="Coils"/>
    </source>
</evidence>
<dbReference type="InterPro" id="IPR006594">
    <property type="entry name" value="LisH"/>
</dbReference>
<feature type="region of interest" description="Disordered" evidence="3">
    <location>
        <begin position="1737"/>
        <end position="1781"/>
    </location>
</feature>
<dbReference type="GeneID" id="14876015"/>
<dbReference type="InterPro" id="IPR011989">
    <property type="entry name" value="ARM-like"/>
</dbReference>
<feature type="region of interest" description="Disordered" evidence="3">
    <location>
        <begin position="2574"/>
        <end position="2607"/>
    </location>
</feature>
<dbReference type="InterPro" id="IPR055462">
    <property type="entry name" value="DUF7034"/>
</dbReference>
<feature type="coiled-coil region" evidence="2">
    <location>
        <begin position="1676"/>
        <end position="1731"/>
    </location>
</feature>
<feature type="compositionally biased region" description="Low complexity" evidence="3">
    <location>
        <begin position="1565"/>
        <end position="1576"/>
    </location>
</feature>
<dbReference type="Pfam" id="PF23033">
    <property type="entry name" value="DUF7034"/>
    <property type="match status" value="1"/>
</dbReference>